<keyword evidence="11" id="KW-0378">Hydrolase</keyword>
<name>A0A0T9JVQ9_YERPU</name>
<evidence type="ECO:0000256" key="7">
    <source>
        <dbReference type="ARBA" id="ARBA00022840"/>
    </source>
</evidence>
<dbReference type="Gene3D" id="3.40.50.300">
    <property type="entry name" value="P-loop containing nucleotide triphosphate hydrolases"/>
    <property type="match status" value="2"/>
</dbReference>
<dbReference type="eggNOG" id="COG1129">
    <property type="taxonomic scope" value="Bacteria"/>
</dbReference>
<dbReference type="PROSITE" id="PS50893">
    <property type="entry name" value="ABC_TRANSPORTER_2"/>
    <property type="match status" value="2"/>
</dbReference>
<keyword evidence="6" id="KW-0547">Nucleotide-binding</keyword>
<gene>
    <name evidence="11" type="primary">rbsA_1</name>
    <name evidence="11" type="ORF">NCTC8580_00142</name>
</gene>
<evidence type="ECO:0000256" key="4">
    <source>
        <dbReference type="ARBA" id="ARBA00022597"/>
    </source>
</evidence>
<evidence type="ECO:0000313" key="11">
    <source>
        <dbReference type="EMBL" id="SUP80102.1"/>
    </source>
</evidence>
<evidence type="ECO:0000256" key="1">
    <source>
        <dbReference type="ARBA" id="ARBA00004417"/>
    </source>
</evidence>
<dbReference type="PANTHER" id="PTHR43790">
    <property type="entry name" value="CARBOHYDRATE TRANSPORT ATP-BINDING PROTEIN MG119-RELATED"/>
    <property type="match status" value="1"/>
</dbReference>
<evidence type="ECO:0000256" key="5">
    <source>
        <dbReference type="ARBA" id="ARBA00022737"/>
    </source>
</evidence>
<dbReference type="Pfam" id="PF00005">
    <property type="entry name" value="ABC_tran"/>
    <property type="match status" value="2"/>
</dbReference>
<sequence>MNKVPLLEMRNITKSFGKFQALKGVDLAVFSGEIHALMGENGAGKSTLMKILAGAYTTTSGEILIEGRPWSIKGPKDALNAGISLIYQEMQLAPNLTVAENIFLGSELSRGGLVQRKEMVMQTQAVIDRLGAQFKASDLVMGLTIAEQQQVEIARALHRNSRILVMDEPTAALSTRETHRLFELILRLRDEGMAIIYISHRMAEVYELSDRVSVLRDGQYVGSLMRANLNANELVRMMVGRPLSDLFNKERDIPLGHARLKVHHLTDGAKVQAVSLQVRSGEIVGLAGLVGAGRSELAQLIFGVRKATGGTIEIDGVPLVIHSPREAIRHGIGFLTENRKEQGLFLELAAQDNITIATLERDACYGLLDRKKARAISDDAINRLNIRVPHAQVRAGGLSGGNQQKLLISRWVAISPRILILDEPTRGVDVGAKSEIYRIMSQMAREGVAILMISSELPEVVGMSDRVYVMHEGRIAGELHHDDITQENIMTLATGVTEDHKKEVYHD</sequence>
<dbReference type="EMBL" id="UHJC01000001">
    <property type="protein sequence ID" value="SUP80102.1"/>
    <property type="molecule type" value="Genomic_DNA"/>
</dbReference>
<dbReference type="Proteomes" id="UP000255087">
    <property type="component" value="Unassembled WGS sequence"/>
</dbReference>
<dbReference type="InterPro" id="IPR003439">
    <property type="entry name" value="ABC_transporter-like_ATP-bd"/>
</dbReference>
<dbReference type="SUPFAM" id="SSF52540">
    <property type="entry name" value="P-loop containing nucleoside triphosphate hydrolases"/>
    <property type="match status" value="2"/>
</dbReference>
<organism evidence="11 12">
    <name type="scientific">Yersinia pseudotuberculosis</name>
    <dbReference type="NCBI Taxonomy" id="633"/>
    <lineage>
        <taxon>Bacteria</taxon>
        <taxon>Pseudomonadati</taxon>
        <taxon>Pseudomonadota</taxon>
        <taxon>Gammaproteobacteria</taxon>
        <taxon>Enterobacterales</taxon>
        <taxon>Yersiniaceae</taxon>
        <taxon>Yersinia</taxon>
    </lineage>
</organism>
<dbReference type="EC" id="3.6.3.17" evidence="11"/>
<keyword evidence="7 11" id="KW-0067">ATP-binding</keyword>
<proteinExistence type="predicted"/>
<keyword evidence="5" id="KW-0677">Repeat</keyword>
<keyword evidence="4 11" id="KW-0762">Sugar transport</keyword>
<keyword evidence="9" id="KW-0472">Membrane</keyword>
<feature type="domain" description="ABC transporter" evidence="10">
    <location>
        <begin position="7"/>
        <end position="242"/>
    </location>
</feature>
<dbReference type="PANTHER" id="PTHR43790:SF3">
    <property type="entry name" value="D-ALLOSE IMPORT ATP-BINDING PROTEIN ALSA-RELATED"/>
    <property type="match status" value="1"/>
</dbReference>
<evidence type="ECO:0000256" key="3">
    <source>
        <dbReference type="ARBA" id="ARBA00022475"/>
    </source>
</evidence>
<dbReference type="CDD" id="cd03215">
    <property type="entry name" value="ABC_Carb_Monos_II"/>
    <property type="match status" value="1"/>
</dbReference>
<dbReference type="InterPro" id="IPR017871">
    <property type="entry name" value="ABC_transporter-like_CS"/>
</dbReference>
<evidence type="ECO:0000256" key="8">
    <source>
        <dbReference type="ARBA" id="ARBA00022967"/>
    </source>
</evidence>
<dbReference type="AlphaFoldDB" id="A0A0T9JVQ9"/>
<keyword evidence="3" id="KW-1003">Cell membrane</keyword>
<keyword evidence="8" id="KW-1278">Translocase</keyword>
<dbReference type="InterPro" id="IPR027417">
    <property type="entry name" value="P-loop_NTPase"/>
</dbReference>
<dbReference type="PROSITE" id="PS00211">
    <property type="entry name" value="ABC_TRANSPORTER_1"/>
    <property type="match status" value="1"/>
</dbReference>
<feature type="domain" description="ABC transporter" evidence="10">
    <location>
        <begin position="255"/>
        <end position="497"/>
    </location>
</feature>
<dbReference type="InterPro" id="IPR050107">
    <property type="entry name" value="ABC_carbohydrate_import_ATPase"/>
</dbReference>
<dbReference type="SMART" id="SM00382">
    <property type="entry name" value="AAA"/>
    <property type="match status" value="2"/>
</dbReference>
<reference evidence="11 12" key="1">
    <citation type="submission" date="2018-06" db="EMBL/GenBank/DDBJ databases">
        <authorList>
            <consortium name="Pathogen Informatics"/>
            <person name="Doyle S."/>
        </authorList>
    </citation>
    <scope>NUCLEOTIDE SEQUENCE [LARGE SCALE GENOMIC DNA]</scope>
    <source>
        <strain evidence="11 12">NCTC8580</strain>
    </source>
</reference>
<evidence type="ECO:0000256" key="9">
    <source>
        <dbReference type="ARBA" id="ARBA00023136"/>
    </source>
</evidence>
<keyword evidence="2" id="KW-0813">Transport</keyword>
<evidence type="ECO:0000313" key="12">
    <source>
        <dbReference type="Proteomes" id="UP000255087"/>
    </source>
</evidence>
<comment type="subcellular location">
    <subcellularLocation>
        <location evidence="1">Cell inner membrane</location>
        <topology evidence="1">Peripheral membrane protein</topology>
    </subcellularLocation>
</comment>
<dbReference type="CDD" id="cd03216">
    <property type="entry name" value="ABC_Carb_Monos_I"/>
    <property type="match status" value="1"/>
</dbReference>
<dbReference type="GO" id="GO:0016887">
    <property type="term" value="F:ATP hydrolysis activity"/>
    <property type="evidence" value="ECO:0007669"/>
    <property type="project" value="InterPro"/>
</dbReference>
<dbReference type="InterPro" id="IPR003593">
    <property type="entry name" value="AAA+_ATPase"/>
</dbReference>
<dbReference type="GO" id="GO:0005886">
    <property type="term" value="C:plasma membrane"/>
    <property type="evidence" value="ECO:0007669"/>
    <property type="project" value="UniProtKB-SubCell"/>
</dbReference>
<dbReference type="GO" id="GO:0005524">
    <property type="term" value="F:ATP binding"/>
    <property type="evidence" value="ECO:0007669"/>
    <property type="project" value="UniProtKB-KW"/>
</dbReference>
<evidence type="ECO:0000259" key="10">
    <source>
        <dbReference type="PROSITE" id="PS50893"/>
    </source>
</evidence>
<evidence type="ECO:0000256" key="6">
    <source>
        <dbReference type="ARBA" id="ARBA00022741"/>
    </source>
</evidence>
<protein>
    <submittedName>
        <fullName evidence="11">Sugar transport ATP-binding protein</fullName>
        <ecNumber evidence="11">3.6.3.17</ecNumber>
    </submittedName>
</protein>
<dbReference type="RefSeq" id="WP_033851931.1">
    <property type="nucleotide sequence ID" value="NZ_CPWG01000048.1"/>
</dbReference>
<accession>A0A0T9JVQ9</accession>
<dbReference type="FunFam" id="3.40.50.300:FF:000127">
    <property type="entry name" value="Ribose import ATP-binding protein RbsA"/>
    <property type="match status" value="1"/>
</dbReference>
<evidence type="ECO:0000256" key="2">
    <source>
        <dbReference type="ARBA" id="ARBA00022448"/>
    </source>
</evidence>